<dbReference type="EMBL" id="CP001392">
    <property type="protein sequence ID" value="ACM31560.1"/>
    <property type="molecule type" value="Genomic_DNA"/>
</dbReference>
<dbReference type="Pfam" id="PF00990">
    <property type="entry name" value="GGDEF"/>
    <property type="match status" value="1"/>
</dbReference>
<dbReference type="SUPFAM" id="SSF55073">
    <property type="entry name" value="Nucleotide cyclase"/>
    <property type="match status" value="1"/>
</dbReference>
<dbReference type="SUPFAM" id="SSF55781">
    <property type="entry name" value="GAF domain-like"/>
    <property type="match status" value="1"/>
</dbReference>
<name>A0A9J9Q6V9_ACIET</name>
<dbReference type="Gene3D" id="3.30.450.40">
    <property type="match status" value="1"/>
</dbReference>
<sequence>MDNLLDHLCETVTRARTVEELTRPLLELLEDITGFESTYLTVVDLERGVQRVLYARNTRQMQIPEGLSVPWHDTLCKRALDEGRPFTADVGQCWGDSQAAAALGIQTYASTPVRMADGQLYGTLCAASDERQELTSQARNALTLFARLIGQQVEREELLQQLLQANARLAAYAATDALTGLPNRRSLREMLHQQLAQGARQGTAVLIAFMDLDGFKAINDTYGHEVGDLFLADMADRLRGAARAQDFVARYGGDEFVAVGPGPAPGPALEAARQGFGQRLAQATRGRFGGAGAPIDYAGASVGVIAVLPNGMTADEALREADRAMYAAKKARRAVR</sequence>
<dbReference type="PANTHER" id="PTHR46663:SF2">
    <property type="entry name" value="GGDEF DOMAIN-CONTAINING PROTEIN"/>
    <property type="match status" value="1"/>
</dbReference>
<evidence type="ECO:0000259" key="1">
    <source>
        <dbReference type="PROSITE" id="PS50887"/>
    </source>
</evidence>
<dbReference type="PROSITE" id="PS50887">
    <property type="entry name" value="GGDEF"/>
    <property type="match status" value="1"/>
</dbReference>
<dbReference type="Pfam" id="PF13185">
    <property type="entry name" value="GAF_2"/>
    <property type="match status" value="1"/>
</dbReference>
<dbReference type="RefSeq" id="WP_012655187.1">
    <property type="nucleotide sequence ID" value="NC_011992.1"/>
</dbReference>
<dbReference type="SMART" id="SM00065">
    <property type="entry name" value="GAF"/>
    <property type="match status" value="1"/>
</dbReference>
<dbReference type="SMART" id="SM00267">
    <property type="entry name" value="GGDEF"/>
    <property type="match status" value="1"/>
</dbReference>
<evidence type="ECO:0000313" key="3">
    <source>
        <dbReference type="Proteomes" id="UP000000450"/>
    </source>
</evidence>
<proteinExistence type="predicted"/>
<feature type="domain" description="GGDEF" evidence="1">
    <location>
        <begin position="203"/>
        <end position="336"/>
    </location>
</feature>
<dbReference type="InterPro" id="IPR029016">
    <property type="entry name" value="GAF-like_dom_sf"/>
</dbReference>
<dbReference type="InterPro" id="IPR003018">
    <property type="entry name" value="GAF"/>
</dbReference>
<reference evidence="2 3" key="1">
    <citation type="journal article" date="2010" name="J. Bacteriol.">
        <title>Completed genome sequence of the anaerobic iron-oxidizing bacterium Acidovorax ebreus strain TPSY.</title>
        <authorList>
            <person name="Byrne-Bailey K.G."/>
            <person name="Weber K.A."/>
            <person name="Chair A.H."/>
            <person name="Bose S."/>
            <person name="Knox T."/>
            <person name="Spanbauer T.L."/>
            <person name="Chertkov O."/>
            <person name="Coates J.D."/>
        </authorList>
    </citation>
    <scope>NUCLEOTIDE SEQUENCE [LARGE SCALE GENOMIC DNA]</scope>
    <source>
        <strain evidence="2 3">TPSY</strain>
    </source>
</reference>
<evidence type="ECO:0000313" key="2">
    <source>
        <dbReference type="EMBL" id="ACM31560.1"/>
    </source>
</evidence>
<dbReference type="AlphaFoldDB" id="A0A9J9Q6V9"/>
<dbReference type="PANTHER" id="PTHR46663">
    <property type="entry name" value="DIGUANYLATE CYCLASE DGCT-RELATED"/>
    <property type="match status" value="1"/>
</dbReference>
<dbReference type="NCBIfam" id="TIGR00254">
    <property type="entry name" value="GGDEF"/>
    <property type="match status" value="1"/>
</dbReference>
<keyword evidence="3" id="KW-1185">Reference proteome</keyword>
<dbReference type="KEGG" id="dia:Dtpsy_0071"/>
<organism evidence="2 3">
    <name type="scientific">Acidovorax ebreus (strain TPSY)</name>
    <name type="common">Diaphorobacter sp. (strain TPSY)</name>
    <dbReference type="NCBI Taxonomy" id="535289"/>
    <lineage>
        <taxon>Bacteria</taxon>
        <taxon>Pseudomonadati</taxon>
        <taxon>Pseudomonadota</taxon>
        <taxon>Betaproteobacteria</taxon>
        <taxon>Burkholderiales</taxon>
        <taxon>Comamonadaceae</taxon>
        <taxon>Diaphorobacter</taxon>
    </lineage>
</organism>
<dbReference type="Proteomes" id="UP000000450">
    <property type="component" value="Chromosome"/>
</dbReference>
<accession>A0A9J9Q6V9</accession>
<dbReference type="InterPro" id="IPR029787">
    <property type="entry name" value="Nucleotide_cyclase"/>
</dbReference>
<gene>
    <name evidence="2" type="ordered locus">Dtpsy_0071</name>
</gene>
<dbReference type="InterPro" id="IPR043128">
    <property type="entry name" value="Rev_trsase/Diguanyl_cyclase"/>
</dbReference>
<dbReference type="Gene3D" id="3.30.70.270">
    <property type="match status" value="1"/>
</dbReference>
<dbReference type="InterPro" id="IPR052163">
    <property type="entry name" value="DGC-Regulatory_Protein"/>
</dbReference>
<protein>
    <submittedName>
        <fullName evidence="2">Diguanylate cyclase with GAF sensor</fullName>
    </submittedName>
</protein>
<dbReference type="CDD" id="cd01949">
    <property type="entry name" value="GGDEF"/>
    <property type="match status" value="1"/>
</dbReference>
<dbReference type="InterPro" id="IPR000160">
    <property type="entry name" value="GGDEF_dom"/>
</dbReference>